<evidence type="ECO:0000256" key="5">
    <source>
        <dbReference type="ARBA" id="ARBA00022737"/>
    </source>
</evidence>
<proteinExistence type="inferred from homology"/>
<dbReference type="Proteomes" id="UP000005640">
    <property type="component" value="Chromosome 19"/>
</dbReference>
<evidence type="ECO:0000256" key="3">
    <source>
        <dbReference type="ARBA" id="ARBA00006991"/>
    </source>
</evidence>
<dbReference type="EMBL" id="AC008543">
    <property type="status" value="NOT_ANNOTATED_CDS"/>
    <property type="molecule type" value="Genomic_DNA"/>
</dbReference>
<dbReference type="PROSITE" id="PS50157">
    <property type="entry name" value="ZINC_FINGER_C2H2_2"/>
    <property type="match status" value="2"/>
</dbReference>
<name>C9IYV0_HUMAN</name>
<dbReference type="SUPFAM" id="SSF57667">
    <property type="entry name" value="beta-beta-alpha zinc fingers"/>
    <property type="match status" value="1"/>
</dbReference>
<keyword evidence="6 12" id="KW-0863">Zinc-finger</keyword>
<dbReference type="Ensembl" id="ENST00000450087.1">
    <property type="protein sequence ID" value="ENSP00000392176.1"/>
    <property type="gene ID" value="ENSG00000177599.13"/>
</dbReference>
<evidence type="ECO:0000256" key="8">
    <source>
        <dbReference type="ARBA" id="ARBA00023015"/>
    </source>
</evidence>
<accession>C9IYV0</accession>
<gene>
    <name evidence="14" type="primary">ZNF491</name>
</gene>
<keyword evidence="5" id="KW-0677">Repeat</keyword>
<reference evidence="14 15" key="2">
    <citation type="journal article" date="2004" name="Nature">
        <title>The DNA sequence and biology of human chromosome 19.</title>
        <authorList>
            <person name="Grimwood J."/>
            <person name="Gordon L.A."/>
            <person name="Olsen A."/>
            <person name="Terry A."/>
            <person name="Schmutz J."/>
            <person name="Lamerdin J."/>
            <person name="Hellsten U."/>
            <person name="Goodstein D."/>
            <person name="Couronne O."/>
            <person name="Tran-Gyamfi M."/>
            <person name="Aerts A."/>
            <person name="Altherr M."/>
            <person name="Ashworth L."/>
            <person name="Bajorek E."/>
            <person name="Black S."/>
            <person name="Branscomb E."/>
            <person name="Caenepeel S."/>
            <person name="Carrano A."/>
            <person name="Caoile C."/>
            <person name="Chan Y.M."/>
            <person name="Christensen M."/>
            <person name="Cleland C.A."/>
            <person name="Copeland A."/>
            <person name="Dalin E."/>
            <person name="Dehal P."/>
            <person name="Denys M."/>
            <person name="Detter J.C."/>
            <person name="Escobar J."/>
            <person name="Flowers D."/>
            <person name="Fotopulos D."/>
            <person name="Garcia C."/>
            <person name="Georgescu A.M."/>
            <person name="Glavina T."/>
            <person name="Gomez M."/>
            <person name="Gonzales E."/>
            <person name="Groza M."/>
            <person name="Hammon N."/>
            <person name="Hawkins T."/>
            <person name="Haydu L."/>
            <person name="Ho I."/>
            <person name="Huang W."/>
            <person name="Israni S."/>
            <person name="Jett J."/>
            <person name="Kadner K."/>
            <person name="Kimball H."/>
            <person name="Kobayashi A."/>
            <person name="Larionov V."/>
            <person name="Leem S.H."/>
            <person name="Lopez F."/>
            <person name="Lou Y."/>
            <person name="Lowry S."/>
            <person name="Malfatti S."/>
            <person name="Martinez D."/>
            <person name="McCready P."/>
            <person name="Medina C."/>
            <person name="Morgan J."/>
            <person name="Nelson K."/>
            <person name="Nolan M."/>
            <person name="Ovcharenko I."/>
            <person name="Pitluck S."/>
            <person name="Pollard M."/>
            <person name="Popkie A.P."/>
            <person name="Predki P."/>
            <person name="Quan G."/>
            <person name="Ramirez L."/>
            <person name="Rash S."/>
            <person name="Retterer J."/>
            <person name="Rodriguez A."/>
            <person name="Rogers S."/>
            <person name="Salamov A."/>
            <person name="Salazar A."/>
            <person name="She X."/>
            <person name="Smith D."/>
            <person name="Slezak T."/>
            <person name="Solovyev V."/>
            <person name="Thayer N."/>
            <person name="Tice H."/>
            <person name="Tsai M."/>
            <person name="Ustaszewska A."/>
            <person name="Vo N."/>
            <person name="Wagner M."/>
            <person name="Wheeler J."/>
            <person name="Wu K."/>
            <person name="Xie G."/>
            <person name="Yang J."/>
            <person name="Dubchak I."/>
            <person name="Furey T.S."/>
            <person name="DeJong P."/>
            <person name="Dickson M."/>
            <person name="Gordon D."/>
            <person name="Eichler E.E."/>
            <person name="Pennacchio L.A."/>
            <person name="Richardson P."/>
            <person name="Stubbs L."/>
            <person name="Rokhsar D.S."/>
            <person name="Myers R.M."/>
            <person name="Rubin E.M."/>
            <person name="Lucas S.M."/>
        </authorList>
    </citation>
    <scope>NUCLEOTIDE SEQUENCE [LARGE SCALE GENOMIC DNA]</scope>
</reference>
<feature type="domain" description="C2H2-type" evidence="13">
    <location>
        <begin position="35"/>
        <end position="64"/>
    </location>
</feature>
<dbReference type="UCSC" id="uc060tvn.1">
    <property type="organism name" value="human"/>
</dbReference>
<evidence type="ECO:0000256" key="12">
    <source>
        <dbReference type="PROSITE-ProRule" id="PRU00042"/>
    </source>
</evidence>
<protein>
    <submittedName>
        <fullName evidence="14">Zinc finger protein 491</fullName>
    </submittedName>
</protein>
<evidence type="ECO:0000256" key="2">
    <source>
        <dbReference type="ARBA" id="ARBA00004123"/>
    </source>
</evidence>
<dbReference type="OMA" id="WHSSVRI"/>
<dbReference type="ProteomicsDB" id="7718"/>
<keyword evidence="8" id="KW-0805">Transcription regulation</keyword>
<evidence type="ECO:0000256" key="1">
    <source>
        <dbReference type="ARBA" id="ARBA00003767"/>
    </source>
</evidence>
<feature type="domain" description="C2H2-type" evidence="13">
    <location>
        <begin position="103"/>
        <end position="130"/>
    </location>
</feature>
<dbReference type="AlphaFoldDB" id="C9IYV0"/>
<dbReference type="PANTHER" id="PTHR24379:SF131">
    <property type="entry name" value="ZINC FINGER PROTEIN 737-LIKE-RELATED"/>
    <property type="match status" value="1"/>
</dbReference>
<dbReference type="FunFam" id="3.30.160.60:FF:002288">
    <property type="entry name" value="Zinc finger protein 700"/>
    <property type="match status" value="1"/>
</dbReference>
<keyword evidence="7" id="KW-0862">Zinc</keyword>
<feature type="non-terminal residue" evidence="14">
    <location>
        <position position="139"/>
    </location>
</feature>
<comment type="similarity">
    <text evidence="3">Belongs to the krueppel C2H2-type zinc-finger protein family.</text>
</comment>
<dbReference type="GO" id="GO:0003677">
    <property type="term" value="F:DNA binding"/>
    <property type="evidence" value="ECO:0007669"/>
    <property type="project" value="UniProtKB-KW"/>
</dbReference>
<dbReference type="HOGENOM" id="CLU_1849658_0_0_1"/>
<comment type="function">
    <text evidence="1">May be involved in transcriptional regulation.</text>
</comment>
<evidence type="ECO:0000256" key="10">
    <source>
        <dbReference type="ARBA" id="ARBA00023163"/>
    </source>
</evidence>
<evidence type="ECO:0000256" key="4">
    <source>
        <dbReference type="ARBA" id="ARBA00022723"/>
    </source>
</evidence>
<dbReference type="HGNC" id="HGNC:23706">
    <property type="gene designation" value="ZNF491"/>
</dbReference>
<keyword evidence="9" id="KW-0238">DNA-binding</keyword>
<dbReference type="GO" id="GO:0008270">
    <property type="term" value="F:zinc ion binding"/>
    <property type="evidence" value="ECO:0007669"/>
    <property type="project" value="UniProtKB-KW"/>
</dbReference>
<evidence type="ECO:0000259" key="13">
    <source>
        <dbReference type="PROSITE" id="PS50157"/>
    </source>
</evidence>
<reference evidence="14" key="4">
    <citation type="submission" date="2025-08" db="UniProtKB">
        <authorList>
            <consortium name="Ensembl"/>
        </authorList>
    </citation>
    <scope>IDENTIFICATION</scope>
</reference>
<organism evidence="14 15">
    <name type="scientific">Homo sapiens</name>
    <name type="common">Human</name>
    <dbReference type="NCBI Taxonomy" id="9606"/>
    <lineage>
        <taxon>Eukaryota</taxon>
        <taxon>Metazoa</taxon>
        <taxon>Chordata</taxon>
        <taxon>Craniata</taxon>
        <taxon>Vertebrata</taxon>
        <taxon>Euteleostomi</taxon>
        <taxon>Mammalia</taxon>
        <taxon>Eutheria</taxon>
        <taxon>Euarchontoglires</taxon>
        <taxon>Primates</taxon>
        <taxon>Haplorrhini</taxon>
        <taxon>Catarrhini</taxon>
        <taxon>Hominidae</taxon>
        <taxon>Homo</taxon>
    </lineage>
</organism>
<evidence type="ECO:0000313" key="15">
    <source>
        <dbReference type="Proteomes" id="UP000005640"/>
    </source>
</evidence>
<dbReference type="GO" id="GO:0005634">
    <property type="term" value="C:nucleus"/>
    <property type="evidence" value="ECO:0007669"/>
    <property type="project" value="UniProtKB-SubCell"/>
</dbReference>
<dbReference type="InterPro" id="IPR036236">
    <property type="entry name" value="Znf_C2H2_sf"/>
</dbReference>
<dbReference type="OrthoDB" id="9411774at2759"/>
<keyword evidence="15" id="KW-1185">Reference proteome</keyword>
<dbReference type="ExpressionAtlas" id="C9IYV0">
    <property type="expression patterns" value="baseline and differential"/>
</dbReference>
<dbReference type="VEuPathDB" id="HostDB:ENSG00000177599"/>
<reference evidence="14 15" key="3">
    <citation type="journal article" date="2004" name="Nature">
        <title>Finishing the euchromatic sequence of the human genome.</title>
        <authorList>
            <consortium name="International Human Genome Sequencing Consortium"/>
        </authorList>
    </citation>
    <scope>NUCLEOTIDE SEQUENCE [LARGE SCALE GENOMIC DNA]</scope>
</reference>
<comment type="subcellular location">
    <subcellularLocation>
        <location evidence="2">Nucleus</location>
    </subcellularLocation>
</comment>
<dbReference type="Bgee" id="ENSG00000177599">
    <property type="expression patterns" value="Expressed in male germ line stem cell (sensu Vertebrata) in testis and 94 other cell types or tissues"/>
</dbReference>
<dbReference type="Ensembl" id="ENST00000450087.1">
    <property type="protein sequence ID" value="ENSP00000392176.1"/>
    <property type="gene ID" value="ENSG00000177599.14"/>
</dbReference>
<dbReference type="GeneTree" id="ENSGT00940000163273"/>
<evidence type="ECO:0000313" key="14">
    <source>
        <dbReference type="Ensembl" id="ENSP00000392176.1"/>
    </source>
</evidence>
<sequence length="139" mass="15982">MGERLFESAEGSQCGETFTQVPEDMLNKKTLPGVKSCESGTCGEIFMGYSSFNRNIRTDTGHQPHKCQKFLEKPYKHKQRRKALSHSHCFRTHERPHTREKPFDCKECEKSFISPASIRRYMVTHSGDGPYKCKFCGKA</sequence>
<dbReference type="Gene3D" id="3.30.160.60">
    <property type="entry name" value="Classic Zinc Finger"/>
    <property type="match status" value="1"/>
</dbReference>
<evidence type="ECO:0000256" key="11">
    <source>
        <dbReference type="ARBA" id="ARBA00023242"/>
    </source>
</evidence>
<dbReference type="SMR" id="C9IYV0"/>
<keyword evidence="10" id="KW-0804">Transcription</keyword>
<keyword evidence="4" id="KW-0479">Metal-binding</keyword>
<reference evidence="14" key="5">
    <citation type="submission" date="2025-09" db="UniProtKB">
        <authorList>
            <consortium name="Ensembl"/>
        </authorList>
    </citation>
    <scope>IDENTIFICATION</scope>
</reference>
<dbReference type="Antibodypedia" id="13218">
    <property type="antibodies" value="39 antibodies from 12 providers"/>
</dbReference>
<keyword evidence="11" id="KW-0539">Nucleus</keyword>
<evidence type="ECO:0000256" key="6">
    <source>
        <dbReference type="ARBA" id="ARBA00022771"/>
    </source>
</evidence>
<dbReference type="InterPro" id="IPR013087">
    <property type="entry name" value="Znf_C2H2_type"/>
</dbReference>
<reference evidence="14 15" key="1">
    <citation type="journal article" date="2001" name="Nature">
        <title>Initial sequencing and analysis of the human genome.</title>
        <authorList>
            <consortium name="International Human Genome Sequencing Consortium"/>
            <person name="Lander E.S."/>
            <person name="Linton L.M."/>
            <person name="Birren B."/>
            <person name="Nusbaum C."/>
            <person name="Zody M.C."/>
            <person name="Baldwin J."/>
            <person name="Devon K."/>
            <person name="Dewar K."/>
            <person name="Doyle M."/>
            <person name="FitzHugh W."/>
            <person name="Funke R."/>
            <person name="Gage D."/>
            <person name="Harris K."/>
            <person name="Heaford A."/>
            <person name="Howland J."/>
            <person name="Kann L."/>
            <person name="Lehoczky J."/>
            <person name="LeVine R."/>
            <person name="McEwan P."/>
            <person name="McKernan K."/>
            <person name="Meldrim J."/>
            <person name="Mesirov J.P."/>
            <person name="Miranda C."/>
            <person name="Morris W."/>
            <person name="Naylor J."/>
            <person name="Raymond C."/>
            <person name="Rosetti M."/>
            <person name="Santos R."/>
            <person name="Sheridan A."/>
            <person name="Sougnez C."/>
            <person name="Stange-Thomann N."/>
            <person name="Stojanovic N."/>
            <person name="Subramanian A."/>
            <person name="Wyman D."/>
            <person name="Rogers J."/>
            <person name="Sulston J."/>
            <person name="Ainscough R."/>
            <person name="Beck S."/>
            <person name="Bentley D."/>
            <person name="Burton J."/>
            <person name="Clee C."/>
            <person name="Carter N."/>
            <person name="Coulson A."/>
            <person name="Deadman R."/>
            <person name="Deloukas P."/>
            <person name="Dunham A."/>
            <person name="Dunham I."/>
            <person name="Durbin R."/>
            <person name="French L."/>
            <person name="Grafham D."/>
            <person name="Gregory S."/>
            <person name="Hubbard T."/>
            <person name="Humphray S."/>
            <person name="Hunt A."/>
            <person name="Jones M."/>
            <person name="Lloyd C."/>
            <person name="McMurray A."/>
            <person name="Matthews L."/>
            <person name="Mercer S."/>
            <person name="Milne S."/>
            <person name="Mullikin J.C."/>
            <person name="Mungall A."/>
            <person name="Plumb R."/>
            <person name="Ross M."/>
            <person name="Shownkeen R."/>
            <person name="Sims S."/>
            <person name="Waterston R.H."/>
            <person name="Wilson R.K."/>
            <person name="Hillier L.W."/>
            <person name="McPherson J.D."/>
            <person name="Marra M.A."/>
            <person name="Mardis E.R."/>
            <person name="Fulton L.A."/>
            <person name="Chinwalla A.T."/>
            <person name="Pepin K.H."/>
            <person name="Gish W.R."/>
            <person name="Chissoe S.L."/>
            <person name="Wendl M.C."/>
            <person name="Delehaunty K.D."/>
            <person name="Miner T.L."/>
            <person name="Delehaunty A."/>
            <person name="Kramer J.B."/>
            <person name="Cook L.L."/>
            <person name="Fulton R.S."/>
            <person name="Johnson D.L."/>
            <person name="Minx P.J."/>
            <person name="Clifton S.W."/>
            <person name="Hawkins T."/>
            <person name="Branscomb E."/>
            <person name="Predki P."/>
            <person name="Richardson P."/>
            <person name="Wenning S."/>
            <person name="Slezak T."/>
            <person name="Doggett N."/>
            <person name="Cheng J.F."/>
            <person name="Olsen A."/>
            <person name="Lucas S."/>
            <person name="Elkin C."/>
            <person name="Uberbacher E."/>
            <person name="Frazier M."/>
            <person name="Gibbs R.A."/>
            <person name="Muzny D.M."/>
            <person name="Scherer S.E."/>
            <person name="Bouck J.B."/>
            <person name="Sodergren E.J."/>
            <person name="Worley K.C."/>
            <person name="Rives C.M."/>
            <person name="Gorrell J.H."/>
            <person name="Metzker M.L."/>
            <person name="Naylor S.L."/>
            <person name="Kucherlapati R.S."/>
            <person name="Nelson D.L."/>
            <person name="Weinstock G.M."/>
            <person name="Sakaki Y."/>
            <person name="Fujiyama A."/>
            <person name="Hattori M."/>
            <person name="Yada T."/>
            <person name="Toyoda A."/>
            <person name="Itoh T."/>
            <person name="Kawagoe C."/>
            <person name="Watanabe H."/>
            <person name="Totoki Y."/>
            <person name="Taylor T."/>
            <person name="Weissenbach J."/>
            <person name="Heilig R."/>
            <person name="Saurin W."/>
            <person name="Artiguenave F."/>
            <person name="Brottier P."/>
            <person name="Bruls T."/>
            <person name="Pelletier E."/>
            <person name="Robert C."/>
            <person name="Wincker P."/>
            <person name="Smith D.R."/>
            <person name="Doucette-Stamm L."/>
            <person name="Rubenfield M."/>
            <person name="Weinstock K."/>
            <person name="Lee H.M."/>
            <person name="Dubois J."/>
            <person name="Rosenthal A."/>
            <person name="Platzer M."/>
            <person name="Nyakatura G."/>
            <person name="Taudien S."/>
            <person name="Rump A."/>
            <person name="Yang H."/>
            <person name="Yu J."/>
            <person name="Wang J."/>
            <person name="Huang G."/>
            <person name="Gu J."/>
            <person name="Hood L."/>
            <person name="Rowen L."/>
            <person name="Madan A."/>
            <person name="Qin S."/>
            <person name="Davis R.W."/>
            <person name="Federspiel N.A."/>
            <person name="Abola A.P."/>
            <person name="Proctor M.J."/>
            <person name="Myers R.M."/>
            <person name="Schmutz J."/>
            <person name="Dickson M."/>
            <person name="Grimwood J."/>
            <person name="Cox D.R."/>
            <person name="Olson M.V."/>
            <person name="Kaul R."/>
            <person name="Raymond C."/>
            <person name="Shimizu N."/>
            <person name="Kawasaki K."/>
            <person name="Minoshima S."/>
            <person name="Evans G.A."/>
            <person name="Athanasiou M."/>
            <person name="Schultz R."/>
            <person name="Roe B.A."/>
            <person name="Chen F."/>
            <person name="Pan H."/>
            <person name="Ramser J."/>
            <person name="Lehrach H."/>
            <person name="Reinhardt R."/>
            <person name="McCombie W.R."/>
            <person name="de la Bastide M."/>
            <person name="Dedhia N."/>
            <person name="Blocker H."/>
            <person name="Hornischer K."/>
            <person name="Nordsiek G."/>
            <person name="Agarwala R."/>
            <person name="Aravind L."/>
            <person name="Bailey J.A."/>
            <person name="Bateman A."/>
            <person name="Batzoglou S."/>
            <person name="Birney E."/>
            <person name="Bork P."/>
            <person name="Brown D.G."/>
            <person name="Burge C.B."/>
            <person name="Cerutti L."/>
            <person name="Chen H.C."/>
            <person name="Church D."/>
            <person name="Clamp M."/>
            <person name="Copley R.R."/>
            <person name="Doerks T."/>
            <person name="Eddy S.R."/>
            <person name="Eichler E.E."/>
            <person name="Furey T.S."/>
            <person name="Galagan J."/>
            <person name="Gilbert J.G."/>
            <person name="Harmon C."/>
            <person name="Hayashizaki Y."/>
            <person name="Haussler D."/>
            <person name="Hermjakob H."/>
            <person name="Hokamp K."/>
            <person name="Jang W."/>
            <person name="Johnson L.S."/>
            <person name="Jones T.A."/>
            <person name="Kasif S."/>
            <person name="Kaspryzk A."/>
            <person name="Kennedy S."/>
            <person name="Kent W.J."/>
            <person name="Kitts P."/>
            <person name="Koonin E.V."/>
            <person name="Korf I."/>
            <person name="Kulp D."/>
            <person name="Lancet D."/>
            <person name="Lowe T.M."/>
            <person name="McLysaght A."/>
            <person name="Mikkelsen T."/>
            <person name="Moran J.V."/>
            <person name="Mulder N."/>
            <person name="Pollara V.J."/>
            <person name="Ponting C.P."/>
            <person name="Schuler G."/>
            <person name="Schultz J."/>
            <person name="Slater G."/>
            <person name="Smit A.F."/>
            <person name="Stupka E."/>
            <person name="Szustakowski J."/>
            <person name="Thierry-Mieg D."/>
            <person name="Thierry-Mieg J."/>
            <person name="Wagner L."/>
            <person name="Wallis J."/>
            <person name="Wheeler R."/>
            <person name="Williams A."/>
            <person name="Wolf Y.I."/>
            <person name="Wolfe K.H."/>
            <person name="Yang S.P."/>
            <person name="Yeh R.F."/>
            <person name="Collins F."/>
            <person name="Guyer M.S."/>
            <person name="Peterson J."/>
            <person name="Felsenfeld A."/>
            <person name="Wetterstrand K.A."/>
            <person name="Patrinos A."/>
            <person name="Morgan M.J."/>
            <person name="de Jong P."/>
            <person name="Catanese J.J."/>
            <person name="Osoegawa K."/>
            <person name="Shizuya H."/>
            <person name="Choi S."/>
            <person name="Chen Y.J."/>
        </authorList>
    </citation>
    <scope>NUCLEOTIDE SEQUENCE [LARGE SCALE GENOMIC DNA]</scope>
</reference>
<dbReference type="OpenTargets" id="ENSG00000177599"/>
<evidence type="ECO:0000256" key="7">
    <source>
        <dbReference type="ARBA" id="ARBA00022833"/>
    </source>
</evidence>
<dbReference type="PANTHER" id="PTHR24379">
    <property type="entry name" value="KRAB AND ZINC FINGER DOMAIN-CONTAINING"/>
    <property type="match status" value="1"/>
</dbReference>
<evidence type="ECO:0000256" key="9">
    <source>
        <dbReference type="ARBA" id="ARBA00023125"/>
    </source>
</evidence>